<evidence type="ECO:0000313" key="2">
    <source>
        <dbReference type="Proteomes" id="UP000075635"/>
    </source>
</evidence>
<dbReference type="EMBL" id="JEMB01002135">
    <property type="protein sequence ID" value="KYF83259.1"/>
    <property type="molecule type" value="Genomic_DNA"/>
</dbReference>
<dbReference type="Proteomes" id="UP000075635">
    <property type="component" value="Unassembled WGS sequence"/>
</dbReference>
<accession>A0A150RSN0</accession>
<comment type="caution">
    <text evidence="1">The sequence shown here is derived from an EMBL/GenBank/DDBJ whole genome shotgun (WGS) entry which is preliminary data.</text>
</comment>
<protein>
    <submittedName>
        <fullName evidence="1">Uncharacterized protein</fullName>
    </submittedName>
</protein>
<gene>
    <name evidence="1" type="ORF">BE17_40150</name>
</gene>
<reference evidence="1 2" key="1">
    <citation type="submission" date="2014-02" db="EMBL/GenBank/DDBJ databases">
        <title>The small core and large imbalanced accessory genome model reveals a collaborative survival strategy of Sorangium cellulosum strains in nature.</title>
        <authorList>
            <person name="Han K."/>
            <person name="Peng R."/>
            <person name="Blom J."/>
            <person name="Li Y.-Z."/>
        </authorList>
    </citation>
    <scope>NUCLEOTIDE SEQUENCE [LARGE SCALE GENOMIC DNA]</scope>
    <source>
        <strain evidence="1 2">So0011-07</strain>
    </source>
</reference>
<sequence length="66" mass="7436">MGILYPNLHEVEILDLEIWRPIEPDVVAQHALRESPRGRAQVLGRSACSSLLIVNICEQFVIGGRR</sequence>
<dbReference type="AlphaFoldDB" id="A0A150RSN0"/>
<evidence type="ECO:0000313" key="1">
    <source>
        <dbReference type="EMBL" id="KYF83259.1"/>
    </source>
</evidence>
<organism evidence="1 2">
    <name type="scientific">Sorangium cellulosum</name>
    <name type="common">Polyangium cellulosum</name>
    <dbReference type="NCBI Taxonomy" id="56"/>
    <lineage>
        <taxon>Bacteria</taxon>
        <taxon>Pseudomonadati</taxon>
        <taxon>Myxococcota</taxon>
        <taxon>Polyangia</taxon>
        <taxon>Polyangiales</taxon>
        <taxon>Polyangiaceae</taxon>
        <taxon>Sorangium</taxon>
    </lineage>
</organism>
<proteinExistence type="predicted"/>
<name>A0A150RSN0_SORCE</name>